<organism evidence="4 5">
    <name type="scientific">Mobilitalea sibirica</name>
    <dbReference type="NCBI Taxonomy" id="1462919"/>
    <lineage>
        <taxon>Bacteria</taxon>
        <taxon>Bacillati</taxon>
        <taxon>Bacillota</taxon>
        <taxon>Clostridia</taxon>
        <taxon>Lachnospirales</taxon>
        <taxon>Lachnospiraceae</taxon>
        <taxon>Mobilitalea</taxon>
    </lineage>
</organism>
<proteinExistence type="predicted"/>
<dbReference type="InterPro" id="IPR050624">
    <property type="entry name" value="HTH-type_Tx_Regulator"/>
</dbReference>
<keyword evidence="5" id="KW-1185">Reference proteome</keyword>
<dbReference type="SUPFAM" id="SSF48498">
    <property type="entry name" value="Tetracyclin repressor-like, C-terminal domain"/>
    <property type="match status" value="1"/>
</dbReference>
<dbReference type="GO" id="GO:0003677">
    <property type="term" value="F:DNA binding"/>
    <property type="evidence" value="ECO:0007669"/>
    <property type="project" value="UniProtKB-UniRule"/>
</dbReference>
<dbReference type="InterPro" id="IPR036271">
    <property type="entry name" value="Tet_transcr_reg_TetR-rel_C_sf"/>
</dbReference>
<dbReference type="PROSITE" id="PS50977">
    <property type="entry name" value="HTH_TETR_2"/>
    <property type="match status" value="1"/>
</dbReference>
<gene>
    <name evidence="4" type="ORF">I5677_05845</name>
</gene>
<dbReference type="InterPro" id="IPR009057">
    <property type="entry name" value="Homeodomain-like_sf"/>
</dbReference>
<dbReference type="Pfam" id="PF00440">
    <property type="entry name" value="TetR_N"/>
    <property type="match status" value="1"/>
</dbReference>
<keyword evidence="1 2" id="KW-0238">DNA-binding</keyword>
<feature type="DNA-binding region" description="H-T-H motif" evidence="2">
    <location>
        <begin position="32"/>
        <end position="51"/>
    </location>
</feature>
<dbReference type="InterPro" id="IPR001647">
    <property type="entry name" value="HTH_TetR"/>
</dbReference>
<evidence type="ECO:0000256" key="2">
    <source>
        <dbReference type="PROSITE-ProRule" id="PRU00335"/>
    </source>
</evidence>
<dbReference type="SUPFAM" id="SSF46689">
    <property type="entry name" value="Homeodomain-like"/>
    <property type="match status" value="1"/>
</dbReference>
<reference evidence="4" key="1">
    <citation type="submission" date="2020-12" db="EMBL/GenBank/DDBJ databases">
        <title>M. sibirica DSM 26468T genome.</title>
        <authorList>
            <person name="Thieme N."/>
            <person name="Rettenmaier R."/>
            <person name="Zverlov V."/>
            <person name="Liebl W."/>
        </authorList>
    </citation>
    <scope>NUCLEOTIDE SEQUENCE</scope>
    <source>
        <strain evidence="4">DSM 26468</strain>
    </source>
</reference>
<dbReference type="RefSeq" id="WP_197660641.1">
    <property type="nucleotide sequence ID" value="NZ_JAEAGR010000004.1"/>
</dbReference>
<dbReference type="Gene3D" id="1.10.357.10">
    <property type="entry name" value="Tetracycline Repressor, domain 2"/>
    <property type="match status" value="1"/>
</dbReference>
<sequence length="202" mass="23390">MPNKSYHHGDLKAELIRTGLKLLDQEGYEAFSLRKVAKACNVSQTAPYRHFKNKDELIIAIAMEAMGAFNECLQKAVDQHPDNPKKQLTEMGIAYIHFFVENPEYLRLLFLSDMRYKMNEYFCAHPEYFQNDHPFQTFFQTIERYKAAVPSSNQSLGKAELMLFSWGLVHGISILIANKEIPLEGDYLSMVRKIVESEKFLD</sequence>
<feature type="domain" description="HTH tetR-type" evidence="3">
    <location>
        <begin position="9"/>
        <end position="69"/>
    </location>
</feature>
<dbReference type="AlphaFoldDB" id="A0A8J7GYB5"/>
<dbReference type="Proteomes" id="UP000623269">
    <property type="component" value="Unassembled WGS sequence"/>
</dbReference>
<dbReference type="PRINTS" id="PR00455">
    <property type="entry name" value="HTHTETR"/>
</dbReference>
<evidence type="ECO:0000313" key="5">
    <source>
        <dbReference type="Proteomes" id="UP000623269"/>
    </source>
</evidence>
<evidence type="ECO:0000313" key="4">
    <source>
        <dbReference type="EMBL" id="MBH1940419.1"/>
    </source>
</evidence>
<dbReference type="PANTHER" id="PTHR43479:SF11">
    <property type="entry name" value="ACREF_ENVCD OPERON REPRESSOR-RELATED"/>
    <property type="match status" value="1"/>
</dbReference>
<accession>A0A8J7GYB5</accession>
<evidence type="ECO:0000256" key="1">
    <source>
        <dbReference type="ARBA" id="ARBA00023125"/>
    </source>
</evidence>
<dbReference type="EMBL" id="JAEAGR010000004">
    <property type="protein sequence ID" value="MBH1940419.1"/>
    <property type="molecule type" value="Genomic_DNA"/>
</dbReference>
<comment type="caution">
    <text evidence="4">The sequence shown here is derived from an EMBL/GenBank/DDBJ whole genome shotgun (WGS) entry which is preliminary data.</text>
</comment>
<evidence type="ECO:0000259" key="3">
    <source>
        <dbReference type="PROSITE" id="PS50977"/>
    </source>
</evidence>
<protein>
    <submittedName>
        <fullName evidence="4">TetR/AcrR family transcriptional regulator</fullName>
    </submittedName>
</protein>
<dbReference type="PANTHER" id="PTHR43479">
    <property type="entry name" value="ACREF/ENVCD OPERON REPRESSOR-RELATED"/>
    <property type="match status" value="1"/>
</dbReference>
<name>A0A8J7GYB5_9FIRM</name>